<evidence type="ECO:0000259" key="8">
    <source>
        <dbReference type="Pfam" id="PF00557"/>
    </source>
</evidence>
<comment type="function">
    <text evidence="1 6">Removes the N-terminal methionine from nascent proteins. The N-terminal methionine is often cleaved when the second residue in the primary sequence is small and uncharged (Met-Ala-, Cys, Gly, Pro, Ser, Thr, or Val). Requires deformylation of the N(alpha)-formylated initiator methionine before it can be hydrolyzed.</text>
</comment>
<evidence type="ECO:0000313" key="9">
    <source>
        <dbReference type="EMBL" id="AEM68559.1"/>
    </source>
</evidence>
<sequence>MISIKTSEQIEKIRTASKVLAQGLEILKQMIKPGVNCLELDQVFQDFITSKNCQSNFKGYHGFPKTICISINEQLVHGIPQNRVLQNGDIVSIDAGCTYQGWHADSAFTVVCGIAKNPKNDILISVTEKALELAIEQVKPGTRLGTIGFTIQRFVESFGFFIPRDYTGHGIGRALHEDPFIPNYGVENTGIRLQAGMVICIEPMVQMGTDKTKVLDDKWTVYSADHSMAAHFEHTILVTETGCEVLTKL</sequence>
<evidence type="ECO:0000256" key="4">
    <source>
        <dbReference type="ARBA" id="ARBA00022723"/>
    </source>
</evidence>
<dbReference type="EMBL" id="CP003021">
    <property type="protein sequence ID" value="AEM68559.1"/>
    <property type="molecule type" value="Genomic_DNA"/>
</dbReference>
<comment type="subunit">
    <text evidence="6">Monomer.</text>
</comment>
<evidence type="ECO:0000256" key="3">
    <source>
        <dbReference type="ARBA" id="ARBA00022670"/>
    </source>
</evidence>
<dbReference type="GO" id="GO:0004239">
    <property type="term" value="F:initiator methionyl aminopeptidase activity"/>
    <property type="evidence" value="ECO:0007669"/>
    <property type="project" value="UniProtKB-UniRule"/>
</dbReference>
<dbReference type="GO" id="GO:0046872">
    <property type="term" value="F:metal ion binding"/>
    <property type="evidence" value="ECO:0007669"/>
    <property type="project" value="UniProtKB-UniRule"/>
</dbReference>
<feature type="binding site" evidence="6">
    <location>
        <position position="105"/>
    </location>
    <ligand>
        <name>a divalent metal cation</name>
        <dbReference type="ChEBI" id="CHEBI:60240"/>
        <label>1</label>
    </ligand>
</feature>
<feature type="domain" description="Peptidase M24" evidence="8">
    <location>
        <begin position="11"/>
        <end position="240"/>
    </location>
</feature>
<feature type="binding site" evidence="6">
    <location>
        <position position="233"/>
    </location>
    <ligand>
        <name>a divalent metal cation</name>
        <dbReference type="ChEBI" id="CHEBI:60240"/>
        <label>2</label>
        <note>catalytic</note>
    </ligand>
</feature>
<feature type="binding site" evidence="6">
    <location>
        <position position="176"/>
    </location>
    <ligand>
        <name>substrate</name>
    </ligand>
</feature>
<feature type="binding site" evidence="6">
    <location>
        <position position="169"/>
    </location>
    <ligand>
        <name>a divalent metal cation</name>
        <dbReference type="ChEBI" id="CHEBI:60240"/>
        <label>2</label>
        <note>catalytic</note>
    </ligand>
</feature>
<comment type="similarity">
    <text evidence="6">Belongs to the peptidase M24A family. Methionine aminopeptidase type 1 subfamily.</text>
</comment>
<dbReference type="InterPro" id="IPR002467">
    <property type="entry name" value="Pept_M24A_MAP1"/>
</dbReference>
<evidence type="ECO:0000256" key="6">
    <source>
        <dbReference type="HAMAP-Rule" id="MF_01974"/>
    </source>
</evidence>
<keyword evidence="5 6" id="KW-0378">Hydrolase</keyword>
<feature type="binding site" evidence="6">
    <location>
        <position position="77"/>
    </location>
    <ligand>
        <name>substrate</name>
    </ligand>
</feature>
<dbReference type="Proteomes" id="UP000008907">
    <property type="component" value="Chromosome"/>
</dbReference>
<keyword evidence="3 6" id="KW-0645">Protease</keyword>
<name>A0A7U3ZS98_MYCPK</name>
<dbReference type="Gene3D" id="3.90.230.10">
    <property type="entry name" value="Creatinase/methionine aminopeptidase superfamily"/>
    <property type="match status" value="1"/>
</dbReference>
<dbReference type="RefSeq" id="WP_014034915.1">
    <property type="nucleotide sequence ID" value="NC_015946.1"/>
</dbReference>
<dbReference type="HAMAP" id="MF_01974">
    <property type="entry name" value="MetAP_1"/>
    <property type="match status" value="1"/>
</dbReference>
<dbReference type="PANTHER" id="PTHR43330:SF27">
    <property type="entry name" value="METHIONINE AMINOPEPTIDASE"/>
    <property type="match status" value="1"/>
</dbReference>
<dbReference type="Pfam" id="PF00557">
    <property type="entry name" value="Peptidase_M24"/>
    <property type="match status" value="1"/>
</dbReference>
<comment type="cofactor">
    <cofactor evidence="6">
        <name>Co(2+)</name>
        <dbReference type="ChEBI" id="CHEBI:48828"/>
    </cofactor>
    <cofactor evidence="6">
        <name>Zn(2+)</name>
        <dbReference type="ChEBI" id="CHEBI:29105"/>
    </cofactor>
    <cofactor evidence="6">
        <name>Mn(2+)</name>
        <dbReference type="ChEBI" id="CHEBI:29035"/>
    </cofactor>
    <cofactor evidence="6">
        <name>Fe(2+)</name>
        <dbReference type="ChEBI" id="CHEBI:29033"/>
    </cofactor>
    <text evidence="6">Binds 2 divalent metal cations per subunit. Has a high-affinity and a low affinity metal-binding site. The true nature of the physiological cofactor is under debate. The enzyme is active with cobalt, zinc, manganese or divalent iron ions. Most likely, methionine aminopeptidases function as mononuclear Fe(2+)-metalloproteases under physiological conditions, and the catalytically relevant metal-binding site has been assigned to the histidine-containing high-affinity site.</text>
</comment>
<dbReference type="GO" id="GO:0070006">
    <property type="term" value="F:metalloaminopeptidase activity"/>
    <property type="evidence" value="ECO:0007669"/>
    <property type="project" value="UniProtKB-UniRule"/>
</dbReference>
<evidence type="ECO:0000313" key="10">
    <source>
        <dbReference type="Proteomes" id="UP000008907"/>
    </source>
</evidence>
<evidence type="ECO:0000256" key="7">
    <source>
        <dbReference type="RuleBase" id="RU003653"/>
    </source>
</evidence>
<dbReference type="InterPro" id="IPR000994">
    <property type="entry name" value="Pept_M24"/>
</dbReference>
<feature type="binding site" evidence="6">
    <location>
        <position position="94"/>
    </location>
    <ligand>
        <name>a divalent metal cation</name>
        <dbReference type="ChEBI" id="CHEBI:60240"/>
        <label>1</label>
    </ligand>
</feature>
<evidence type="ECO:0000256" key="2">
    <source>
        <dbReference type="ARBA" id="ARBA00022438"/>
    </source>
</evidence>
<feature type="binding site" evidence="6">
    <location>
        <position position="202"/>
    </location>
    <ligand>
        <name>a divalent metal cation</name>
        <dbReference type="ChEBI" id="CHEBI:60240"/>
        <label>2</label>
        <note>catalytic</note>
    </ligand>
</feature>
<keyword evidence="4 6" id="KW-0479">Metal-binding</keyword>
<dbReference type="SUPFAM" id="SSF55920">
    <property type="entry name" value="Creatinase/aminopeptidase"/>
    <property type="match status" value="1"/>
</dbReference>
<organism evidence="9 10">
    <name type="scientific">Mycoplasma putrefaciens (strain ATCC 15718 / NCTC 10155 / C30 KS-1 / KS-1)</name>
    <dbReference type="NCBI Taxonomy" id="743965"/>
    <lineage>
        <taxon>Bacteria</taxon>
        <taxon>Bacillati</taxon>
        <taxon>Mycoplasmatota</taxon>
        <taxon>Mollicutes</taxon>
        <taxon>Mycoplasmataceae</taxon>
        <taxon>Mycoplasma</taxon>
    </lineage>
</organism>
<dbReference type="GO" id="GO:0005829">
    <property type="term" value="C:cytosol"/>
    <property type="evidence" value="ECO:0007669"/>
    <property type="project" value="TreeGrafter"/>
</dbReference>
<dbReference type="PANTHER" id="PTHR43330">
    <property type="entry name" value="METHIONINE AMINOPEPTIDASE"/>
    <property type="match status" value="1"/>
</dbReference>
<evidence type="ECO:0000256" key="5">
    <source>
        <dbReference type="ARBA" id="ARBA00022801"/>
    </source>
</evidence>
<dbReference type="AlphaFoldDB" id="A0A7U3ZS98"/>
<proteinExistence type="inferred from homology"/>
<reference evidence="9 10" key="1">
    <citation type="journal article" date="2011" name="J. Bacteriol.">
        <title>Genome Sequence of Mycoplasma putrefaciens Type Strain KS1.</title>
        <authorList>
            <person name="Calcutt M.J."/>
            <person name="Foecking M.F."/>
        </authorList>
    </citation>
    <scope>NUCLEOTIDE SEQUENCE [LARGE SCALE GENOMIC DNA]</scope>
    <source>
        <strain evidence="10">ATCC 15718 / NCTC 10155 / C30 KS-1 / KS-1</strain>
    </source>
</reference>
<comment type="catalytic activity">
    <reaction evidence="6 7">
        <text>Release of N-terminal amino acids, preferentially methionine, from peptides and arylamides.</text>
        <dbReference type="EC" id="3.4.11.18"/>
    </reaction>
</comment>
<keyword evidence="2 6" id="KW-0031">Aminopeptidase</keyword>
<dbReference type="NCBIfam" id="TIGR00500">
    <property type="entry name" value="met_pdase_I"/>
    <property type="match status" value="1"/>
</dbReference>
<gene>
    <name evidence="6 9" type="primary">map</name>
    <name evidence="9" type="ordered locus">MPUT_0162</name>
</gene>
<dbReference type="GO" id="GO:0006508">
    <property type="term" value="P:proteolysis"/>
    <property type="evidence" value="ECO:0007669"/>
    <property type="project" value="UniProtKB-KW"/>
</dbReference>
<dbReference type="InterPro" id="IPR001714">
    <property type="entry name" value="Pept_M24_MAP"/>
</dbReference>
<feature type="binding site" evidence="6">
    <location>
        <position position="233"/>
    </location>
    <ligand>
        <name>a divalent metal cation</name>
        <dbReference type="ChEBI" id="CHEBI:60240"/>
        <label>1</label>
    </ligand>
</feature>
<dbReference type="InterPro" id="IPR036005">
    <property type="entry name" value="Creatinase/aminopeptidase-like"/>
</dbReference>
<dbReference type="PROSITE" id="PS00680">
    <property type="entry name" value="MAP_1"/>
    <property type="match status" value="1"/>
</dbReference>
<feature type="binding site" evidence="6">
    <location>
        <position position="105"/>
    </location>
    <ligand>
        <name>a divalent metal cation</name>
        <dbReference type="ChEBI" id="CHEBI:60240"/>
        <label>2</label>
        <note>catalytic</note>
    </ligand>
</feature>
<accession>A0A7U3ZS98</accession>
<dbReference type="EC" id="3.4.11.18" evidence="6 7"/>
<dbReference type="KEGG" id="mpf:MPUT_0162"/>
<evidence type="ECO:0000256" key="1">
    <source>
        <dbReference type="ARBA" id="ARBA00002521"/>
    </source>
</evidence>
<dbReference type="PRINTS" id="PR00599">
    <property type="entry name" value="MAPEPTIDASE"/>
</dbReference>
<dbReference type="CDD" id="cd01086">
    <property type="entry name" value="MetAP1"/>
    <property type="match status" value="1"/>
</dbReference>
<protein>
    <recommendedName>
        <fullName evidence="6 7">Methionine aminopeptidase</fullName>
        <shortName evidence="6">MAP</shortName>
        <shortName evidence="6">MetAP</shortName>
        <ecNumber evidence="6 7">3.4.11.18</ecNumber>
    </recommendedName>
    <alternativeName>
        <fullName evidence="6">Peptidase M</fullName>
    </alternativeName>
</protein>